<evidence type="ECO:0000256" key="4">
    <source>
        <dbReference type="ARBA" id="ARBA00022576"/>
    </source>
</evidence>
<keyword evidence="5" id="KW-0315">Glutamine amidotransferase</keyword>
<reference evidence="7 8" key="1">
    <citation type="submission" date="2019-06" db="EMBL/GenBank/DDBJ databases">
        <title>Genomic Encyclopedia of Type Strains, Phase IV (KMG-V): Genome sequencing to study the core and pangenomes of soil and plant-associated prokaryotes.</title>
        <authorList>
            <person name="Whitman W."/>
        </authorList>
    </citation>
    <scope>NUCLEOTIDE SEQUENCE [LARGE SCALE GENOMIC DNA]</scope>
    <source>
        <strain evidence="7 8">BR 11880</strain>
    </source>
</reference>
<keyword evidence="4" id="KW-0032">Aminotransferase</keyword>
<dbReference type="Proteomes" id="UP000319859">
    <property type="component" value="Unassembled WGS sequence"/>
</dbReference>
<name>A0A560FJH6_9PROT</name>
<accession>A0A560FJH6</accession>
<dbReference type="GO" id="GO:0006002">
    <property type="term" value="P:fructose 6-phosphate metabolic process"/>
    <property type="evidence" value="ECO:0007669"/>
    <property type="project" value="TreeGrafter"/>
</dbReference>
<evidence type="ECO:0000256" key="3">
    <source>
        <dbReference type="ARBA" id="ARBA00016090"/>
    </source>
</evidence>
<organism evidence="7 8">
    <name type="scientific">Nitrospirillum amazonense</name>
    <dbReference type="NCBI Taxonomy" id="28077"/>
    <lineage>
        <taxon>Bacteria</taxon>
        <taxon>Pseudomonadati</taxon>
        <taxon>Pseudomonadota</taxon>
        <taxon>Alphaproteobacteria</taxon>
        <taxon>Rhodospirillales</taxon>
        <taxon>Azospirillaceae</taxon>
        <taxon>Nitrospirillum</taxon>
    </lineage>
</organism>
<dbReference type="InterPro" id="IPR001347">
    <property type="entry name" value="SIS_dom"/>
</dbReference>
<evidence type="ECO:0000256" key="2">
    <source>
        <dbReference type="ARBA" id="ARBA00012916"/>
    </source>
</evidence>
<dbReference type="GO" id="GO:0004360">
    <property type="term" value="F:glutamine-fructose-6-phosphate transaminase (isomerizing) activity"/>
    <property type="evidence" value="ECO:0007669"/>
    <property type="project" value="UniProtKB-EC"/>
</dbReference>
<evidence type="ECO:0000256" key="1">
    <source>
        <dbReference type="ARBA" id="ARBA00001031"/>
    </source>
</evidence>
<evidence type="ECO:0000313" key="8">
    <source>
        <dbReference type="Proteomes" id="UP000319859"/>
    </source>
</evidence>
<dbReference type="SUPFAM" id="SSF53697">
    <property type="entry name" value="SIS domain"/>
    <property type="match status" value="1"/>
</dbReference>
<dbReference type="PANTHER" id="PTHR10937:SF0">
    <property type="entry name" value="GLUTAMINE--FRUCTOSE-6-PHOSPHATE TRANSAMINASE (ISOMERIZING)"/>
    <property type="match status" value="1"/>
</dbReference>
<feature type="domain" description="SIS" evidence="6">
    <location>
        <begin position="38"/>
        <end position="179"/>
    </location>
</feature>
<evidence type="ECO:0000313" key="7">
    <source>
        <dbReference type="EMBL" id="TWB21758.1"/>
    </source>
</evidence>
<dbReference type="InterPro" id="IPR046348">
    <property type="entry name" value="SIS_dom_sf"/>
</dbReference>
<evidence type="ECO:0000259" key="6">
    <source>
        <dbReference type="PROSITE" id="PS51464"/>
    </source>
</evidence>
<dbReference type="EMBL" id="VITN01000004">
    <property type="protein sequence ID" value="TWB21758.1"/>
    <property type="molecule type" value="Genomic_DNA"/>
</dbReference>
<dbReference type="Gene3D" id="3.40.50.10490">
    <property type="entry name" value="Glucose-6-phosphate isomerase like protein, domain 1"/>
    <property type="match status" value="2"/>
</dbReference>
<keyword evidence="4" id="KW-0808">Transferase</keyword>
<dbReference type="GO" id="GO:0006487">
    <property type="term" value="P:protein N-linked glycosylation"/>
    <property type="evidence" value="ECO:0007669"/>
    <property type="project" value="TreeGrafter"/>
</dbReference>
<dbReference type="GO" id="GO:0097367">
    <property type="term" value="F:carbohydrate derivative binding"/>
    <property type="evidence" value="ECO:0007669"/>
    <property type="project" value="InterPro"/>
</dbReference>
<protein>
    <recommendedName>
        <fullName evidence="3">Glutamine--fructose-6-phosphate aminotransferase [isomerizing]</fullName>
        <ecNumber evidence="2">2.6.1.16</ecNumber>
    </recommendedName>
</protein>
<evidence type="ECO:0000256" key="5">
    <source>
        <dbReference type="ARBA" id="ARBA00022962"/>
    </source>
</evidence>
<gene>
    <name evidence="7" type="ORF">FBZ89_1046</name>
</gene>
<dbReference type="AlphaFoldDB" id="A0A560FJH6"/>
<dbReference type="PANTHER" id="PTHR10937">
    <property type="entry name" value="GLUCOSAMINE--FRUCTOSE-6-PHOSPHATE AMINOTRANSFERASE, ISOMERIZING"/>
    <property type="match status" value="1"/>
</dbReference>
<dbReference type="PROSITE" id="PS51464">
    <property type="entry name" value="SIS"/>
    <property type="match status" value="1"/>
</dbReference>
<proteinExistence type="predicted"/>
<comment type="catalytic activity">
    <reaction evidence="1">
        <text>D-fructose 6-phosphate + L-glutamine = D-glucosamine 6-phosphate + L-glutamate</text>
        <dbReference type="Rhea" id="RHEA:13237"/>
        <dbReference type="ChEBI" id="CHEBI:29985"/>
        <dbReference type="ChEBI" id="CHEBI:58359"/>
        <dbReference type="ChEBI" id="CHEBI:58725"/>
        <dbReference type="ChEBI" id="CHEBI:61527"/>
        <dbReference type="EC" id="2.6.1.16"/>
    </reaction>
</comment>
<comment type="caution">
    <text evidence="7">The sequence shown here is derived from an EMBL/GenBank/DDBJ whole genome shotgun (WGS) entry which is preliminary data.</text>
</comment>
<dbReference type="GO" id="GO:0006047">
    <property type="term" value="P:UDP-N-acetylglucosamine metabolic process"/>
    <property type="evidence" value="ECO:0007669"/>
    <property type="project" value="TreeGrafter"/>
</dbReference>
<dbReference type="EC" id="2.6.1.16" evidence="2"/>
<sequence>MTEADTLMPLPATAREWADTPAAVSRALSHLAAPVRDLAAVLTARGIGRLLLAGSGDSLSVGLMATPAFAAYAGIPCQAVQAFELARYGHPDLGARTAVAVISSSGRPSPAHDALARAQDSGALVIGICDRACTPFLAPPVWGLCPGASKDGMPTQSTTAALAVLILLALEWGEARRRPIATEVRRQMAAMPAVLESILRSDAAIHALGATLATRRHLHIVGAGPNTGAARCIADLLTAAAGLAALSHAVEEFHHALRLQALTPADLVLVLAPPGARAADHLADTATAARARGAAVAVLGGTDFPVPDLAEPMTPLPLLTQGQTLALAAGDAAARAGRFRTIAGTGAAP</sequence>